<evidence type="ECO:0000256" key="8">
    <source>
        <dbReference type="RuleBase" id="RU363032"/>
    </source>
</evidence>
<feature type="domain" description="ABC transmembrane type-1" evidence="9">
    <location>
        <begin position="94"/>
        <end position="297"/>
    </location>
</feature>
<dbReference type="RefSeq" id="WP_116688259.1">
    <property type="nucleotide sequence ID" value="NZ_CAWNYD010000008.1"/>
</dbReference>
<name>A0A2V1GYX9_9GAMM</name>
<dbReference type="Pfam" id="PF19300">
    <property type="entry name" value="BPD_transp_1_N"/>
    <property type="match status" value="1"/>
</dbReference>
<accession>A0A2V1GYX9</accession>
<protein>
    <submittedName>
        <fullName evidence="10">Oligopeptide ABC transporter permease OppB</fullName>
    </submittedName>
</protein>
<feature type="transmembrane region" description="Helical" evidence="8">
    <location>
        <begin position="228"/>
        <end position="254"/>
    </location>
</feature>
<evidence type="ECO:0000256" key="6">
    <source>
        <dbReference type="ARBA" id="ARBA00023136"/>
    </source>
</evidence>
<evidence type="ECO:0000256" key="5">
    <source>
        <dbReference type="ARBA" id="ARBA00022989"/>
    </source>
</evidence>
<keyword evidence="11" id="KW-1185">Reference proteome</keyword>
<dbReference type="PROSITE" id="PS50928">
    <property type="entry name" value="ABC_TM1"/>
    <property type="match status" value="1"/>
</dbReference>
<dbReference type="GO" id="GO:0005886">
    <property type="term" value="C:plasma membrane"/>
    <property type="evidence" value="ECO:0007669"/>
    <property type="project" value="UniProtKB-SubCell"/>
</dbReference>
<organism evidence="10 11">
    <name type="scientific">Pelagibaculum spongiae</name>
    <dbReference type="NCBI Taxonomy" id="2080658"/>
    <lineage>
        <taxon>Bacteria</taxon>
        <taxon>Pseudomonadati</taxon>
        <taxon>Pseudomonadota</taxon>
        <taxon>Gammaproteobacteria</taxon>
        <taxon>Oceanospirillales</taxon>
        <taxon>Pelagibaculum</taxon>
    </lineage>
</organism>
<proteinExistence type="inferred from homology"/>
<keyword evidence="2 8" id="KW-0813">Transport</keyword>
<feature type="transmembrane region" description="Helical" evidence="8">
    <location>
        <begin position="94"/>
        <end position="118"/>
    </location>
</feature>
<evidence type="ECO:0000313" key="11">
    <source>
        <dbReference type="Proteomes" id="UP000244906"/>
    </source>
</evidence>
<evidence type="ECO:0000256" key="7">
    <source>
        <dbReference type="ARBA" id="ARBA00024202"/>
    </source>
</evidence>
<comment type="similarity">
    <text evidence="7">Belongs to the binding-protein-dependent transport system permease family. OppBC subfamily.</text>
</comment>
<comment type="caution">
    <text evidence="10">The sequence shown here is derived from an EMBL/GenBank/DDBJ whole genome shotgun (WGS) entry which is preliminary data.</text>
</comment>
<evidence type="ECO:0000256" key="2">
    <source>
        <dbReference type="ARBA" id="ARBA00022448"/>
    </source>
</evidence>
<feature type="transmembrane region" description="Helical" evidence="8">
    <location>
        <begin position="274"/>
        <end position="300"/>
    </location>
</feature>
<dbReference type="InterPro" id="IPR000515">
    <property type="entry name" value="MetI-like"/>
</dbReference>
<dbReference type="Gene3D" id="1.10.3720.10">
    <property type="entry name" value="MetI-like"/>
    <property type="match status" value="1"/>
</dbReference>
<dbReference type="PANTHER" id="PTHR43163:SF6">
    <property type="entry name" value="DIPEPTIDE TRANSPORT SYSTEM PERMEASE PROTEIN DPPB-RELATED"/>
    <property type="match status" value="1"/>
</dbReference>
<evidence type="ECO:0000256" key="1">
    <source>
        <dbReference type="ARBA" id="ARBA00004651"/>
    </source>
</evidence>
<keyword evidence="6 8" id="KW-0472">Membrane</keyword>
<dbReference type="CDD" id="cd06261">
    <property type="entry name" value="TM_PBP2"/>
    <property type="match status" value="1"/>
</dbReference>
<dbReference type="EMBL" id="QDDL01000008">
    <property type="protein sequence ID" value="PVZ66339.1"/>
    <property type="molecule type" value="Genomic_DNA"/>
</dbReference>
<dbReference type="Proteomes" id="UP000244906">
    <property type="component" value="Unassembled WGS sequence"/>
</dbReference>
<dbReference type="OrthoDB" id="9805855at2"/>
<evidence type="ECO:0000256" key="3">
    <source>
        <dbReference type="ARBA" id="ARBA00022475"/>
    </source>
</evidence>
<feature type="transmembrane region" description="Helical" evidence="8">
    <location>
        <begin position="130"/>
        <end position="154"/>
    </location>
</feature>
<evidence type="ECO:0000256" key="4">
    <source>
        <dbReference type="ARBA" id="ARBA00022692"/>
    </source>
</evidence>
<dbReference type="PANTHER" id="PTHR43163">
    <property type="entry name" value="DIPEPTIDE TRANSPORT SYSTEM PERMEASE PROTEIN DPPB-RELATED"/>
    <property type="match status" value="1"/>
</dbReference>
<keyword evidence="4 8" id="KW-0812">Transmembrane</keyword>
<sequence length="308" mass="33736">MLKFIIKRLAIAIPTLFILVTLSFFLMQAAPGSPFTGDFNMPPEILANLQAKYHLNEPLWKQYLIYIWDLLQGDLGPSFKYKDYSVNELVAQSFPVSLTIGSLAFVLTVICGVSMGTLAALRQNTWVDYFVMTFAMLGVVLPSFVIAPVLVLVFSVSLQWLPAGGWNDGSAANLVLPVIAMAIMYMASIARIMRSSMIETLNSNFIRTCHAKGLPRRYILLRHALKPALLPVVSFLGPAFVGIITGSVVIETVFGLPGIGQHFVNGALNRDYSLVLGLTIIIGALTILFTAIVDILYGLIDPKIRLKG</sequence>
<dbReference type="GO" id="GO:0055085">
    <property type="term" value="P:transmembrane transport"/>
    <property type="evidence" value="ECO:0007669"/>
    <property type="project" value="InterPro"/>
</dbReference>
<dbReference type="InterPro" id="IPR045621">
    <property type="entry name" value="BPD_transp_1_N"/>
</dbReference>
<dbReference type="NCBIfam" id="NF007008">
    <property type="entry name" value="PRK09471.1"/>
    <property type="match status" value="1"/>
</dbReference>
<gene>
    <name evidence="10" type="ORF">DC094_16715</name>
</gene>
<dbReference type="AlphaFoldDB" id="A0A2V1GYX9"/>
<evidence type="ECO:0000259" key="9">
    <source>
        <dbReference type="PROSITE" id="PS50928"/>
    </source>
</evidence>
<evidence type="ECO:0000313" key="10">
    <source>
        <dbReference type="EMBL" id="PVZ66339.1"/>
    </source>
</evidence>
<keyword evidence="3" id="KW-1003">Cell membrane</keyword>
<feature type="transmembrane region" description="Helical" evidence="8">
    <location>
        <begin position="174"/>
        <end position="193"/>
    </location>
</feature>
<dbReference type="InterPro" id="IPR035906">
    <property type="entry name" value="MetI-like_sf"/>
</dbReference>
<reference evidence="10 11" key="1">
    <citation type="submission" date="2018-04" db="EMBL/GenBank/DDBJ databases">
        <title>Thalassorhabdus spongiae gen. nov., sp. nov., isolated from a marine sponge in South-West Iceland.</title>
        <authorList>
            <person name="Knobloch S."/>
            <person name="Daussin A."/>
            <person name="Johannsson R."/>
            <person name="Marteinsson V.T."/>
        </authorList>
    </citation>
    <scope>NUCLEOTIDE SEQUENCE [LARGE SCALE GENOMIC DNA]</scope>
    <source>
        <strain evidence="10 11">Hp12</strain>
    </source>
</reference>
<comment type="subcellular location">
    <subcellularLocation>
        <location evidence="1 8">Cell membrane</location>
        <topology evidence="1 8">Multi-pass membrane protein</topology>
    </subcellularLocation>
</comment>
<keyword evidence="5 8" id="KW-1133">Transmembrane helix</keyword>
<dbReference type="Pfam" id="PF00528">
    <property type="entry name" value="BPD_transp_1"/>
    <property type="match status" value="1"/>
</dbReference>
<dbReference type="SUPFAM" id="SSF161098">
    <property type="entry name" value="MetI-like"/>
    <property type="match status" value="1"/>
</dbReference>